<feature type="chain" id="PRO_5047512401" evidence="2">
    <location>
        <begin position="22"/>
        <end position="292"/>
    </location>
</feature>
<dbReference type="AlphaFoldDB" id="A0AA86IZH3"/>
<keyword evidence="5" id="KW-1185">Reference proteome</keyword>
<dbReference type="PANTHER" id="PTHR48081:SF33">
    <property type="entry name" value="KYNURENINE FORMAMIDASE"/>
    <property type="match status" value="1"/>
</dbReference>
<reference evidence="4 5" key="1">
    <citation type="submission" date="2023-10" db="EMBL/GenBank/DDBJ databases">
        <title>Complete Genome Sequence of Limnobacter thiooxidans CS-K2T, Isolated from freshwater lake sediments in Bavaria, Germany.</title>
        <authorList>
            <person name="Naruki M."/>
            <person name="Watanabe A."/>
            <person name="Warashina T."/>
            <person name="Morita T."/>
            <person name="Arakawa K."/>
        </authorList>
    </citation>
    <scope>NUCLEOTIDE SEQUENCE [LARGE SCALE GENOMIC DNA]</scope>
    <source>
        <strain evidence="4 5">CS-K2</strain>
    </source>
</reference>
<accession>A0AA86IZH3</accession>
<feature type="domain" description="BD-FAE-like" evidence="3">
    <location>
        <begin position="45"/>
        <end position="248"/>
    </location>
</feature>
<keyword evidence="1 4" id="KW-0378">Hydrolase</keyword>
<dbReference type="KEGG" id="lto:RGQ30_20530"/>
<dbReference type="Proteomes" id="UP001329151">
    <property type="component" value="Chromosome"/>
</dbReference>
<feature type="signal peptide" evidence="2">
    <location>
        <begin position="1"/>
        <end position="21"/>
    </location>
</feature>
<evidence type="ECO:0000256" key="2">
    <source>
        <dbReference type="SAM" id="SignalP"/>
    </source>
</evidence>
<evidence type="ECO:0000313" key="5">
    <source>
        <dbReference type="Proteomes" id="UP001329151"/>
    </source>
</evidence>
<dbReference type="InterPro" id="IPR049492">
    <property type="entry name" value="BD-FAE-like_dom"/>
</dbReference>
<evidence type="ECO:0000259" key="3">
    <source>
        <dbReference type="Pfam" id="PF20434"/>
    </source>
</evidence>
<proteinExistence type="predicted"/>
<dbReference type="Gene3D" id="3.40.50.1820">
    <property type="entry name" value="alpha/beta hydrolase"/>
    <property type="match status" value="1"/>
</dbReference>
<dbReference type="InterPro" id="IPR029058">
    <property type="entry name" value="AB_hydrolase_fold"/>
</dbReference>
<sequence>MRKLISVVIFLLITGTNPVFAQEKLNSEYKYGLDLAQEVDFYPLLGKPQAPLVVFVHGGGWVIGDKAIGTRNKPAFYHQLGFAFASVNYRLLSKSSSRENQALSPNDQASDVAAAVGYLRNKAAQLGFDSNNIVLMGHSAGAHLAALVSANPSYLETAGVPMSAVKGVILLDGAGYDVNRQMDAIANSGRKNRWATRMYESAFGLNPKVRQALSPFTHARQPNVASWLILHVADREDSRDQSEALGNELNLNGSNATVLAVPDSSHRSVNQDAGSAESFVGKAISTFLSELK</sequence>
<gene>
    <name evidence="4" type="ORF">RGQ30_20530</name>
</gene>
<name>A0AA86IZH3_9BURK</name>
<dbReference type="SUPFAM" id="SSF53474">
    <property type="entry name" value="alpha/beta-Hydrolases"/>
    <property type="match status" value="1"/>
</dbReference>
<evidence type="ECO:0000256" key="1">
    <source>
        <dbReference type="ARBA" id="ARBA00022801"/>
    </source>
</evidence>
<dbReference type="EMBL" id="AP028947">
    <property type="protein sequence ID" value="BET26552.1"/>
    <property type="molecule type" value="Genomic_DNA"/>
</dbReference>
<organism evidence="4 5">
    <name type="scientific">Limnobacter thiooxidans</name>
    <dbReference type="NCBI Taxonomy" id="131080"/>
    <lineage>
        <taxon>Bacteria</taxon>
        <taxon>Pseudomonadati</taxon>
        <taxon>Pseudomonadota</taxon>
        <taxon>Betaproteobacteria</taxon>
        <taxon>Burkholderiales</taxon>
        <taxon>Burkholderiaceae</taxon>
        <taxon>Limnobacter</taxon>
    </lineage>
</organism>
<protein>
    <submittedName>
        <fullName evidence="4">Alpha/beta hydrolase</fullName>
    </submittedName>
</protein>
<evidence type="ECO:0000313" key="4">
    <source>
        <dbReference type="EMBL" id="BET26552.1"/>
    </source>
</evidence>
<dbReference type="GO" id="GO:0016787">
    <property type="term" value="F:hydrolase activity"/>
    <property type="evidence" value="ECO:0007669"/>
    <property type="project" value="UniProtKB-KW"/>
</dbReference>
<keyword evidence="2" id="KW-0732">Signal</keyword>
<dbReference type="PANTHER" id="PTHR48081">
    <property type="entry name" value="AB HYDROLASE SUPERFAMILY PROTEIN C4A8.06C"/>
    <property type="match status" value="1"/>
</dbReference>
<dbReference type="InterPro" id="IPR050300">
    <property type="entry name" value="GDXG_lipolytic_enzyme"/>
</dbReference>
<dbReference type="RefSeq" id="WP_130555985.1">
    <property type="nucleotide sequence ID" value="NZ_AP028947.1"/>
</dbReference>
<dbReference type="Pfam" id="PF20434">
    <property type="entry name" value="BD-FAE"/>
    <property type="match status" value="1"/>
</dbReference>